<accession>A0A922ICW2</accession>
<comment type="caution">
    <text evidence="2">The sequence shown here is derived from an EMBL/GenBank/DDBJ whole genome shotgun (WGS) entry which is preliminary data.</text>
</comment>
<evidence type="ECO:0000256" key="1">
    <source>
        <dbReference type="SAM" id="SignalP"/>
    </source>
</evidence>
<feature type="signal peptide" evidence="1">
    <location>
        <begin position="1"/>
        <end position="22"/>
    </location>
</feature>
<keyword evidence="1" id="KW-0732">Signal</keyword>
<proteinExistence type="predicted"/>
<gene>
    <name evidence="2" type="ORF">DERF_001750</name>
</gene>
<reference evidence="2" key="1">
    <citation type="submission" date="2013-05" db="EMBL/GenBank/DDBJ databases">
        <authorList>
            <person name="Yim A.K.Y."/>
            <person name="Chan T.F."/>
            <person name="Ji K.M."/>
            <person name="Liu X.Y."/>
            <person name="Zhou J.W."/>
            <person name="Li R.Q."/>
            <person name="Yang K.Y."/>
            <person name="Li J."/>
            <person name="Li M."/>
            <person name="Law P.T.W."/>
            <person name="Wu Y.L."/>
            <person name="Cai Z.L."/>
            <person name="Qin H."/>
            <person name="Bao Y."/>
            <person name="Leung R.K.K."/>
            <person name="Ng P.K.S."/>
            <person name="Zou J."/>
            <person name="Zhong X.J."/>
            <person name="Ran P.X."/>
            <person name="Zhong N.S."/>
            <person name="Liu Z.G."/>
            <person name="Tsui S.K.W."/>
        </authorList>
    </citation>
    <scope>NUCLEOTIDE SEQUENCE</scope>
    <source>
        <strain evidence="2">Derf</strain>
        <tissue evidence="2">Whole organism</tissue>
    </source>
</reference>
<dbReference type="AlphaFoldDB" id="A0A922ICW2"/>
<dbReference type="EMBL" id="ASGP02000001">
    <property type="protein sequence ID" value="KAH9527745.1"/>
    <property type="molecule type" value="Genomic_DNA"/>
</dbReference>
<feature type="chain" id="PRO_5037495935" evidence="1">
    <location>
        <begin position="23"/>
        <end position="153"/>
    </location>
</feature>
<keyword evidence="3" id="KW-1185">Reference proteome</keyword>
<reference evidence="2" key="2">
    <citation type="journal article" date="2022" name="Res Sq">
        <title>Comparative Genomics Reveals Insights into the Divergent Evolution of Astigmatic Mites and Household Pest Adaptations.</title>
        <authorList>
            <person name="Xiong Q."/>
            <person name="Wan A.T.-Y."/>
            <person name="Liu X.-Y."/>
            <person name="Fung C.S.-H."/>
            <person name="Xiao X."/>
            <person name="Malainual N."/>
            <person name="Hou J."/>
            <person name="Wang L."/>
            <person name="Wang M."/>
            <person name="Yang K."/>
            <person name="Cui Y."/>
            <person name="Leung E."/>
            <person name="Nong W."/>
            <person name="Shin S.-K."/>
            <person name="Au S."/>
            <person name="Jeong K.Y."/>
            <person name="Chew F.T."/>
            <person name="Hui J."/>
            <person name="Leung T.F."/>
            <person name="Tungtrongchitr A."/>
            <person name="Zhong N."/>
            <person name="Liu Z."/>
            <person name="Tsui S."/>
        </authorList>
    </citation>
    <scope>NUCLEOTIDE SEQUENCE</scope>
    <source>
        <strain evidence="2">Derf</strain>
        <tissue evidence="2">Whole organism</tissue>
    </source>
</reference>
<organism evidence="2 3">
    <name type="scientific">Dermatophagoides farinae</name>
    <name type="common">American house dust mite</name>
    <dbReference type="NCBI Taxonomy" id="6954"/>
    <lineage>
        <taxon>Eukaryota</taxon>
        <taxon>Metazoa</taxon>
        <taxon>Ecdysozoa</taxon>
        <taxon>Arthropoda</taxon>
        <taxon>Chelicerata</taxon>
        <taxon>Arachnida</taxon>
        <taxon>Acari</taxon>
        <taxon>Acariformes</taxon>
        <taxon>Sarcoptiformes</taxon>
        <taxon>Astigmata</taxon>
        <taxon>Psoroptidia</taxon>
        <taxon>Analgoidea</taxon>
        <taxon>Pyroglyphidae</taxon>
        <taxon>Dermatophagoidinae</taxon>
        <taxon>Dermatophagoides</taxon>
    </lineage>
</organism>
<evidence type="ECO:0000313" key="3">
    <source>
        <dbReference type="Proteomes" id="UP000790347"/>
    </source>
</evidence>
<sequence length="153" mass="17502">MIVVVSICSSLSTVILWSHTTAFSFVTSSCSFITAAGDLWIMSEDGKVTKKFFHLSTLNEITVHQSINPDKLTPIYQTVAKILLLKSLIINIKFWNKEINRFKIIVVKTYCGLRSKIGPEIDEDRLVRSSCNYDSSWRTNPIFGDFQIVHYYN</sequence>
<evidence type="ECO:0000313" key="2">
    <source>
        <dbReference type="EMBL" id="KAH9527745.1"/>
    </source>
</evidence>
<name>A0A922ICW2_DERFA</name>
<protein>
    <submittedName>
        <fullName evidence="2">Uncharacterized protein</fullName>
    </submittedName>
</protein>
<dbReference type="Proteomes" id="UP000790347">
    <property type="component" value="Unassembled WGS sequence"/>
</dbReference>